<dbReference type="InterPro" id="IPR008250">
    <property type="entry name" value="ATPase_P-typ_transduc_dom_A_sf"/>
</dbReference>
<dbReference type="PANTHER" id="PTHR48085:SF5">
    <property type="entry name" value="CADMIUM_ZINC-TRANSPORTING ATPASE HMA4-RELATED"/>
    <property type="match status" value="1"/>
</dbReference>
<dbReference type="Gene3D" id="3.40.1110.10">
    <property type="entry name" value="Calcium-transporting ATPase, cytoplasmic domain N"/>
    <property type="match status" value="1"/>
</dbReference>
<dbReference type="PANTHER" id="PTHR48085">
    <property type="entry name" value="CADMIUM/ZINC-TRANSPORTING ATPASE HMA2-RELATED"/>
    <property type="match status" value="1"/>
</dbReference>
<evidence type="ECO:0000256" key="1">
    <source>
        <dbReference type="ARBA" id="ARBA00004141"/>
    </source>
</evidence>
<dbReference type="InterPro" id="IPR027256">
    <property type="entry name" value="P-typ_ATPase_IB"/>
</dbReference>
<evidence type="ECO:0000256" key="9">
    <source>
        <dbReference type="ARBA" id="ARBA00023136"/>
    </source>
</evidence>
<evidence type="ECO:0000256" key="8">
    <source>
        <dbReference type="ARBA" id="ARBA00022989"/>
    </source>
</evidence>
<reference evidence="14 15" key="1">
    <citation type="journal article" date="2014" name="Genome Announc.">
        <title>Complete Genome Sequence of Polychlorinated Biphenyl Degrader Comamonas testosteroni TK102 (NBRC 109938).</title>
        <authorList>
            <person name="Fukuda K."/>
            <person name="Hosoyama A."/>
            <person name="Tsuchikane K."/>
            <person name="Ohji S."/>
            <person name="Yamazoe A."/>
            <person name="Fujita N."/>
            <person name="Shintani M."/>
            <person name="Kimbara K."/>
        </authorList>
    </citation>
    <scope>NUCLEOTIDE SEQUENCE [LARGE SCALE GENOMIC DNA]</scope>
    <source>
        <strain evidence="14">TK102</strain>
    </source>
</reference>
<dbReference type="Proteomes" id="UP000028782">
    <property type="component" value="Chromosome"/>
</dbReference>
<evidence type="ECO:0000256" key="7">
    <source>
        <dbReference type="ARBA" id="ARBA00022967"/>
    </source>
</evidence>
<feature type="domain" description="HMA" evidence="13">
    <location>
        <begin position="1"/>
        <end position="56"/>
    </location>
</feature>
<evidence type="ECO:0000256" key="12">
    <source>
        <dbReference type="RuleBase" id="RU362081"/>
    </source>
</evidence>
<dbReference type="GO" id="GO:0016463">
    <property type="term" value="F:P-type zinc transporter activity"/>
    <property type="evidence" value="ECO:0007669"/>
    <property type="project" value="UniProtKB-EC"/>
</dbReference>
<comment type="subcellular location">
    <subcellularLocation>
        <location evidence="12">Cell membrane</location>
    </subcellularLocation>
    <subcellularLocation>
        <location evidence="1">Membrane</location>
        <topology evidence="1">Multi-pass membrane protein</topology>
    </subcellularLocation>
</comment>
<keyword evidence="5 12" id="KW-0547">Nucleotide-binding</keyword>
<dbReference type="SFLD" id="SFLDS00003">
    <property type="entry name" value="Haloacid_Dehalogenase"/>
    <property type="match status" value="1"/>
</dbReference>
<comment type="similarity">
    <text evidence="2 12">Belongs to the cation transport ATPase (P-type) (TC 3.A.3) family. Type IB subfamily.</text>
</comment>
<comment type="catalytic activity">
    <reaction evidence="11">
        <text>Zn(2+)(in) + ATP + H2O = Zn(2+)(out) + ADP + phosphate + H(+)</text>
        <dbReference type="Rhea" id="RHEA:20621"/>
        <dbReference type="ChEBI" id="CHEBI:15377"/>
        <dbReference type="ChEBI" id="CHEBI:15378"/>
        <dbReference type="ChEBI" id="CHEBI:29105"/>
        <dbReference type="ChEBI" id="CHEBI:30616"/>
        <dbReference type="ChEBI" id="CHEBI:43474"/>
        <dbReference type="ChEBI" id="CHEBI:456216"/>
        <dbReference type="EC" id="7.2.2.12"/>
    </reaction>
</comment>
<dbReference type="InterPro" id="IPR023214">
    <property type="entry name" value="HAD_sf"/>
</dbReference>
<keyword evidence="4 12" id="KW-0479">Metal-binding</keyword>
<dbReference type="SUPFAM" id="SSF81653">
    <property type="entry name" value="Calcium ATPase, transduction domain A"/>
    <property type="match status" value="1"/>
</dbReference>
<sequence length="805" mass="85122">MDCPNEERPIRAAVEQVVGVSGMRFDLAQRKLFVDATQTSWPSVIEAINRLGFEAEPETSNSQLQADLVARVSNSSCEGTSCGGSACETPLTLPVSTAKVDAIEGGLLLRVPAMDCPTEEGQIRRALEGISGVRRLQFNLPARMLSVDAPESAKDSIIQELLNAGFKSEVLSAPLSAEQTAQAQRTELNRLIAALVVAILAEGVHFFAPDSLPWKGLGMGVAAMAIALSGLSVFKKGLGALLRWQLNINALMSVAVIGAFLIGQWPEAAMVMALYSLAELIEARSVDRARNAIAGLLALSPSQAEIQQPDGSWSALDAKLVPVGSLARVKPGERFALDGRVIAGNSAVDQSPVTGESVPVDKSPGDDVYAGTINQSGSLEFRITRPASDTVLARIIHAVEEAQSQRAPTQRFVDKFAAVYTPAVFVMALAVALGTPLFLGWEWMTAIYKALVLLVIACPCALVISTPVTVVSGLAAAARRGILIKGGAYLEQARQLSMLGLDKTGTLTEGRPKLVFSKVLSTVSSEADVLSWAKSLAERSDHPVSKAVVNGLANDAIEVQNFAAELGKGVHGSIGGVNYVLGNHRWIHERGQCSSELEAALREQELQGRTLSLFANDSEVLAVFAVADTTKESSRQAIAELKALGVQTVMLTGDNEATAAAIGREVGINEVRANLLPQDKQSWVAQMAEGHVVGMVGDGVNDSPSLAAASIGFSMGAAGTDTAKEAADVLIMNDDLRKVAETIRLSKRTHAILWQNITIALGIKAVFFASAVFGNASMWMAVFADMGASLLVVFNGLRLLKASRV</sequence>
<dbReference type="GO" id="GO:0015086">
    <property type="term" value="F:cadmium ion transmembrane transporter activity"/>
    <property type="evidence" value="ECO:0007669"/>
    <property type="project" value="TreeGrafter"/>
</dbReference>
<dbReference type="GO" id="GO:0005524">
    <property type="term" value="F:ATP binding"/>
    <property type="evidence" value="ECO:0007669"/>
    <property type="project" value="UniProtKB-UniRule"/>
</dbReference>
<dbReference type="CDD" id="cd00371">
    <property type="entry name" value="HMA"/>
    <property type="match status" value="2"/>
</dbReference>
<dbReference type="InterPro" id="IPR051014">
    <property type="entry name" value="Cation_Transport_ATPase_IB"/>
</dbReference>
<dbReference type="HOGENOM" id="CLU_001771_6_4_4"/>
<dbReference type="SUPFAM" id="SSF81665">
    <property type="entry name" value="Calcium ATPase, transmembrane domain M"/>
    <property type="match status" value="1"/>
</dbReference>
<dbReference type="PRINTS" id="PR00119">
    <property type="entry name" value="CATATPASE"/>
</dbReference>
<dbReference type="KEGG" id="ctes:O987_14800"/>
<proteinExistence type="inferred from homology"/>
<accession>A0A076PJR6</accession>
<dbReference type="PRINTS" id="PR00941">
    <property type="entry name" value="CDATPASE"/>
</dbReference>
<name>A0A076PJR6_COMTE</name>
<gene>
    <name evidence="14" type="ORF">O987_14800</name>
</gene>
<dbReference type="NCBIfam" id="TIGR01511">
    <property type="entry name" value="ATPase-IB1_Cu"/>
    <property type="match status" value="1"/>
</dbReference>
<feature type="transmembrane region" description="Helical" evidence="12">
    <location>
        <begin position="451"/>
        <end position="477"/>
    </location>
</feature>
<dbReference type="GO" id="GO:0016887">
    <property type="term" value="F:ATP hydrolysis activity"/>
    <property type="evidence" value="ECO:0007669"/>
    <property type="project" value="InterPro"/>
</dbReference>
<dbReference type="Gene3D" id="3.30.70.100">
    <property type="match status" value="2"/>
</dbReference>
<dbReference type="InterPro" id="IPR018303">
    <property type="entry name" value="ATPase_P-typ_P_site"/>
</dbReference>
<dbReference type="Pfam" id="PF00122">
    <property type="entry name" value="E1-E2_ATPase"/>
    <property type="match status" value="1"/>
</dbReference>
<evidence type="ECO:0000256" key="10">
    <source>
        <dbReference type="ARBA" id="ARBA00039097"/>
    </source>
</evidence>
<evidence type="ECO:0000256" key="11">
    <source>
        <dbReference type="ARBA" id="ARBA00047308"/>
    </source>
</evidence>
<dbReference type="AlphaFoldDB" id="A0A076PJR6"/>
<dbReference type="InterPro" id="IPR023299">
    <property type="entry name" value="ATPase_P-typ_cyto_dom_N"/>
</dbReference>
<evidence type="ECO:0000256" key="4">
    <source>
        <dbReference type="ARBA" id="ARBA00022723"/>
    </source>
</evidence>
<evidence type="ECO:0000256" key="3">
    <source>
        <dbReference type="ARBA" id="ARBA00022692"/>
    </source>
</evidence>
<dbReference type="InterPro" id="IPR059000">
    <property type="entry name" value="ATPase_P-type_domA"/>
</dbReference>
<dbReference type="Pfam" id="PF00702">
    <property type="entry name" value="Hydrolase"/>
    <property type="match status" value="1"/>
</dbReference>
<evidence type="ECO:0000256" key="5">
    <source>
        <dbReference type="ARBA" id="ARBA00022741"/>
    </source>
</evidence>
<dbReference type="SUPFAM" id="SSF55008">
    <property type="entry name" value="HMA, heavy metal-associated domain"/>
    <property type="match status" value="2"/>
</dbReference>
<dbReference type="InterPro" id="IPR044492">
    <property type="entry name" value="P_typ_ATPase_HD_dom"/>
</dbReference>
<evidence type="ECO:0000256" key="6">
    <source>
        <dbReference type="ARBA" id="ARBA00022840"/>
    </source>
</evidence>
<evidence type="ECO:0000259" key="13">
    <source>
        <dbReference type="PROSITE" id="PS50846"/>
    </source>
</evidence>
<dbReference type="SFLD" id="SFLDG00002">
    <property type="entry name" value="C1.7:_P-type_atpase_like"/>
    <property type="match status" value="1"/>
</dbReference>
<feature type="transmembrane region" description="Helical" evidence="12">
    <location>
        <begin position="752"/>
        <end position="773"/>
    </location>
</feature>
<feature type="transmembrane region" description="Helical" evidence="12">
    <location>
        <begin position="246"/>
        <end position="262"/>
    </location>
</feature>
<keyword evidence="6 12" id="KW-0067">ATP-binding</keyword>
<keyword evidence="9 12" id="KW-0472">Membrane</keyword>
<feature type="transmembrane region" description="Helical" evidence="12">
    <location>
        <begin position="779"/>
        <end position="800"/>
    </location>
</feature>
<dbReference type="GO" id="GO:0005886">
    <property type="term" value="C:plasma membrane"/>
    <property type="evidence" value="ECO:0007669"/>
    <property type="project" value="UniProtKB-SubCell"/>
</dbReference>
<feature type="transmembrane region" description="Helical" evidence="12">
    <location>
        <begin position="191"/>
        <end position="208"/>
    </location>
</feature>
<dbReference type="EMBL" id="CP006704">
    <property type="protein sequence ID" value="AIJ47074.1"/>
    <property type="molecule type" value="Genomic_DNA"/>
</dbReference>
<dbReference type="PROSITE" id="PS00154">
    <property type="entry name" value="ATPASE_E1_E2"/>
    <property type="match status" value="1"/>
</dbReference>
<dbReference type="SUPFAM" id="SSF56784">
    <property type="entry name" value="HAD-like"/>
    <property type="match status" value="1"/>
</dbReference>
<feature type="transmembrane region" description="Helical" evidence="12">
    <location>
        <begin position="416"/>
        <end position="439"/>
    </location>
</feature>
<dbReference type="SFLD" id="SFLDF00027">
    <property type="entry name" value="p-type_atpase"/>
    <property type="match status" value="1"/>
</dbReference>
<dbReference type="NCBIfam" id="TIGR01494">
    <property type="entry name" value="ATPase_P-type"/>
    <property type="match status" value="1"/>
</dbReference>
<protein>
    <recommendedName>
        <fullName evidence="10">P-type Zn(2+) transporter</fullName>
        <ecNumber evidence="10">7.2.2.12</ecNumber>
    </recommendedName>
</protein>
<dbReference type="InterPro" id="IPR023298">
    <property type="entry name" value="ATPase_P-typ_TM_dom_sf"/>
</dbReference>
<dbReference type="PROSITE" id="PS50846">
    <property type="entry name" value="HMA_2"/>
    <property type="match status" value="1"/>
</dbReference>
<dbReference type="FunFam" id="2.70.150.10:FF:000002">
    <property type="entry name" value="Copper-transporting ATPase 1, putative"/>
    <property type="match status" value="1"/>
</dbReference>
<keyword evidence="3 12" id="KW-0812">Transmembrane</keyword>
<keyword evidence="8 12" id="KW-1133">Transmembrane helix</keyword>
<dbReference type="Gene3D" id="3.40.50.1000">
    <property type="entry name" value="HAD superfamily/HAD-like"/>
    <property type="match status" value="1"/>
</dbReference>
<dbReference type="Gene3D" id="2.70.150.10">
    <property type="entry name" value="Calcium-transporting ATPase, cytoplasmic transduction domain A"/>
    <property type="match status" value="1"/>
</dbReference>
<keyword evidence="7" id="KW-1278">Translocase</keyword>
<organism evidence="14 15">
    <name type="scientific">Comamonas testosteroni TK102</name>
    <dbReference type="NCBI Taxonomy" id="1392005"/>
    <lineage>
        <taxon>Bacteria</taxon>
        <taxon>Pseudomonadati</taxon>
        <taxon>Pseudomonadota</taxon>
        <taxon>Betaproteobacteria</taxon>
        <taxon>Burkholderiales</taxon>
        <taxon>Comamonadaceae</taxon>
        <taxon>Comamonas</taxon>
    </lineage>
</organism>
<dbReference type="NCBIfam" id="TIGR01525">
    <property type="entry name" value="ATPase-IB_hvy"/>
    <property type="match status" value="1"/>
</dbReference>
<dbReference type="GO" id="GO:0046872">
    <property type="term" value="F:metal ion binding"/>
    <property type="evidence" value="ECO:0007669"/>
    <property type="project" value="UniProtKB-KW"/>
</dbReference>
<dbReference type="InterPro" id="IPR036163">
    <property type="entry name" value="HMA_dom_sf"/>
</dbReference>
<dbReference type="EC" id="7.2.2.12" evidence="10"/>
<evidence type="ECO:0000313" key="15">
    <source>
        <dbReference type="Proteomes" id="UP000028782"/>
    </source>
</evidence>
<dbReference type="InterPro" id="IPR001757">
    <property type="entry name" value="P_typ_ATPase"/>
</dbReference>
<evidence type="ECO:0000256" key="2">
    <source>
        <dbReference type="ARBA" id="ARBA00006024"/>
    </source>
</evidence>
<evidence type="ECO:0000313" key="14">
    <source>
        <dbReference type="EMBL" id="AIJ47074.1"/>
    </source>
</evidence>
<dbReference type="InterPro" id="IPR006121">
    <property type="entry name" value="HMA_dom"/>
</dbReference>
<keyword evidence="12" id="KW-1003">Cell membrane</keyword>
<dbReference type="InterPro" id="IPR036412">
    <property type="entry name" value="HAD-like_sf"/>
</dbReference>